<keyword evidence="1" id="KW-0808">Transferase</keyword>
<proteinExistence type="predicted"/>
<dbReference type="Gene3D" id="3.30.420.40">
    <property type="match status" value="1"/>
</dbReference>
<feature type="domain" description="Carbohydrate kinase FGGY N-terminal" evidence="3">
    <location>
        <begin position="14"/>
        <end position="199"/>
    </location>
</feature>
<dbReference type="GO" id="GO:0005975">
    <property type="term" value="P:carbohydrate metabolic process"/>
    <property type="evidence" value="ECO:0007669"/>
    <property type="project" value="InterPro"/>
</dbReference>
<reference evidence="4" key="1">
    <citation type="journal article" date="2015" name="Nature">
        <title>Complex archaea that bridge the gap between prokaryotes and eukaryotes.</title>
        <authorList>
            <person name="Spang A."/>
            <person name="Saw J.H."/>
            <person name="Jorgensen S.L."/>
            <person name="Zaremba-Niedzwiedzka K."/>
            <person name="Martijn J."/>
            <person name="Lind A.E."/>
            <person name="van Eijk R."/>
            <person name="Schleper C."/>
            <person name="Guy L."/>
            <person name="Ettema T.J."/>
        </authorList>
    </citation>
    <scope>NUCLEOTIDE SEQUENCE</scope>
</reference>
<dbReference type="InterPro" id="IPR043129">
    <property type="entry name" value="ATPase_NBD"/>
</dbReference>
<evidence type="ECO:0000256" key="1">
    <source>
        <dbReference type="ARBA" id="ARBA00022679"/>
    </source>
</evidence>
<evidence type="ECO:0000313" key="4">
    <source>
        <dbReference type="EMBL" id="KKL72744.1"/>
    </source>
</evidence>
<keyword evidence="2" id="KW-0418">Kinase</keyword>
<gene>
    <name evidence="4" type="ORF">LCGC14_2081840</name>
</gene>
<name>A0A0F9EFN7_9ZZZZ</name>
<organism evidence="4">
    <name type="scientific">marine sediment metagenome</name>
    <dbReference type="NCBI Taxonomy" id="412755"/>
    <lineage>
        <taxon>unclassified sequences</taxon>
        <taxon>metagenomes</taxon>
        <taxon>ecological metagenomes</taxon>
    </lineage>
</organism>
<dbReference type="PANTHER" id="PTHR43095">
    <property type="entry name" value="SUGAR KINASE"/>
    <property type="match status" value="1"/>
</dbReference>
<dbReference type="Pfam" id="PF00370">
    <property type="entry name" value="FGGY_N"/>
    <property type="match status" value="1"/>
</dbReference>
<dbReference type="InterPro" id="IPR018484">
    <property type="entry name" value="FGGY_N"/>
</dbReference>
<dbReference type="InterPro" id="IPR050406">
    <property type="entry name" value="FGGY_Carb_Kinase"/>
</dbReference>
<sequence>MEGELDMAAESTKYVLAVDLGTGGPKVALFSTDGEIIGHEFEKTELLLFPGGGAEQDPGGWWRAITTAAKRLLSRGLVPAHSIVAISCTTQWMGTVAVDRDGNHLMNAIIWMDTRGAKYARRITKGLVNVAGYGATKLRRWLALTGGVPSRTGKDSLGHILYIQNEHPEVYQQTFKFLEPMDYLNLRLTGIAAASYDTITGHWLTDNRDLSNVTYVDKLIAL</sequence>
<evidence type="ECO:0000259" key="3">
    <source>
        <dbReference type="Pfam" id="PF00370"/>
    </source>
</evidence>
<dbReference type="SUPFAM" id="SSF53067">
    <property type="entry name" value="Actin-like ATPase domain"/>
    <property type="match status" value="1"/>
</dbReference>
<accession>A0A0F9EFN7</accession>
<dbReference type="PANTHER" id="PTHR43095:SF5">
    <property type="entry name" value="XYLULOSE KINASE"/>
    <property type="match status" value="1"/>
</dbReference>
<dbReference type="EMBL" id="LAZR01025177">
    <property type="protein sequence ID" value="KKL72744.1"/>
    <property type="molecule type" value="Genomic_DNA"/>
</dbReference>
<protein>
    <recommendedName>
        <fullName evidence="3">Carbohydrate kinase FGGY N-terminal domain-containing protein</fullName>
    </recommendedName>
</protein>
<dbReference type="AlphaFoldDB" id="A0A0F9EFN7"/>
<comment type="caution">
    <text evidence="4">The sequence shown here is derived from an EMBL/GenBank/DDBJ whole genome shotgun (WGS) entry which is preliminary data.</text>
</comment>
<dbReference type="GO" id="GO:0016301">
    <property type="term" value="F:kinase activity"/>
    <property type="evidence" value="ECO:0007669"/>
    <property type="project" value="UniProtKB-KW"/>
</dbReference>
<evidence type="ECO:0000256" key="2">
    <source>
        <dbReference type="ARBA" id="ARBA00022777"/>
    </source>
</evidence>
<feature type="non-terminal residue" evidence="4">
    <location>
        <position position="222"/>
    </location>
</feature>